<accession>A0ABW8D7J8</accession>
<comment type="caution">
    <text evidence="1">The sequence shown here is derived from an EMBL/GenBank/DDBJ whole genome shotgun (WGS) entry which is preliminary data.</text>
</comment>
<dbReference type="EMBL" id="JBGORX010000001">
    <property type="protein sequence ID" value="MFJ1267315.1"/>
    <property type="molecule type" value="Genomic_DNA"/>
</dbReference>
<reference evidence="1 2" key="1">
    <citation type="submission" date="2024-08" db="EMBL/GenBank/DDBJ databases">
        <title>Draft Genome Sequence of Legionella lytica strain DSB2004, Isolated From a Fire Sprinkler System.</title>
        <authorList>
            <person name="Everhart A.D."/>
            <person name="Kidane D.T."/>
            <person name="Farone A.L."/>
            <person name="Farone M.B."/>
        </authorList>
    </citation>
    <scope>NUCLEOTIDE SEQUENCE [LARGE SCALE GENOMIC DNA]</scope>
    <source>
        <strain evidence="1 2">DSB2004</strain>
    </source>
</reference>
<dbReference type="Proteomes" id="UP001615550">
    <property type="component" value="Unassembled WGS sequence"/>
</dbReference>
<name>A0ABW8D7J8_9GAMM</name>
<sequence length="126" mass="14244">MNKYLVAILVMLGLTSCMKKDEHYYQTHPNELQQAIKSCPEHQPQGMTCNQIQEIAGRMNSLAYQLQQSPQGFGNKILALQETVATQEQKLKADANNKELQASIAQNKHDLEEYLAVVKWLESPVS</sequence>
<keyword evidence="2" id="KW-1185">Reference proteome</keyword>
<organism evidence="1 2">
    <name type="scientific">Legionella lytica</name>
    <dbReference type="NCBI Taxonomy" id="96232"/>
    <lineage>
        <taxon>Bacteria</taxon>
        <taxon>Pseudomonadati</taxon>
        <taxon>Pseudomonadota</taxon>
        <taxon>Gammaproteobacteria</taxon>
        <taxon>Legionellales</taxon>
        <taxon>Legionellaceae</taxon>
        <taxon>Legionella</taxon>
    </lineage>
</organism>
<dbReference type="RefSeq" id="WP_400185912.1">
    <property type="nucleotide sequence ID" value="NZ_JBGORX010000001.1"/>
</dbReference>
<proteinExistence type="predicted"/>
<gene>
    <name evidence="1" type="ORF">ACD661_01950</name>
</gene>
<evidence type="ECO:0000313" key="2">
    <source>
        <dbReference type="Proteomes" id="UP001615550"/>
    </source>
</evidence>
<evidence type="ECO:0000313" key="1">
    <source>
        <dbReference type="EMBL" id="MFJ1267315.1"/>
    </source>
</evidence>
<evidence type="ECO:0008006" key="3">
    <source>
        <dbReference type="Google" id="ProtNLM"/>
    </source>
</evidence>
<dbReference type="PROSITE" id="PS51257">
    <property type="entry name" value="PROKAR_LIPOPROTEIN"/>
    <property type="match status" value="1"/>
</dbReference>
<protein>
    <recommendedName>
        <fullName evidence="3">Secreted endonuclease</fullName>
    </recommendedName>
</protein>